<keyword evidence="1" id="KW-0479">Metal-binding</keyword>
<comment type="caution">
    <text evidence="3">The sequence shown here is derived from an EMBL/GenBank/DDBJ whole genome shotgun (WGS) entry which is preliminary data.</text>
</comment>
<dbReference type="InterPro" id="IPR011051">
    <property type="entry name" value="RmlC_Cupin_sf"/>
</dbReference>
<accession>A0A662DA94</accession>
<dbReference type="Gene3D" id="2.60.120.10">
    <property type="entry name" value="Jelly Rolls"/>
    <property type="match status" value="1"/>
</dbReference>
<dbReference type="AlphaFoldDB" id="A0A662DA94"/>
<dbReference type="GO" id="GO:0046872">
    <property type="term" value="F:metal ion binding"/>
    <property type="evidence" value="ECO:0007669"/>
    <property type="project" value="UniProtKB-KW"/>
</dbReference>
<feature type="domain" description="Cupin type-2" evidence="2">
    <location>
        <begin position="45"/>
        <end position="110"/>
    </location>
</feature>
<evidence type="ECO:0000313" key="3">
    <source>
        <dbReference type="EMBL" id="RLE11778.1"/>
    </source>
</evidence>
<organism evidence="3 4">
    <name type="scientific">Aerophobetes bacterium</name>
    <dbReference type="NCBI Taxonomy" id="2030807"/>
    <lineage>
        <taxon>Bacteria</taxon>
        <taxon>Candidatus Aerophobota</taxon>
    </lineage>
</organism>
<dbReference type="InterPro" id="IPR014710">
    <property type="entry name" value="RmlC-like_jellyroll"/>
</dbReference>
<evidence type="ECO:0000259" key="2">
    <source>
        <dbReference type="Pfam" id="PF07883"/>
    </source>
</evidence>
<reference evidence="3 4" key="1">
    <citation type="submission" date="2018-06" db="EMBL/GenBank/DDBJ databases">
        <title>Extensive metabolic versatility and redundancy in microbially diverse, dynamic hydrothermal sediments.</title>
        <authorList>
            <person name="Dombrowski N."/>
            <person name="Teske A."/>
            <person name="Baker B.J."/>
        </authorList>
    </citation>
    <scope>NUCLEOTIDE SEQUENCE [LARGE SCALE GENOMIC DNA]</scope>
    <source>
        <strain evidence="3">B3_G15</strain>
    </source>
</reference>
<evidence type="ECO:0000256" key="1">
    <source>
        <dbReference type="ARBA" id="ARBA00022723"/>
    </source>
</evidence>
<dbReference type="SUPFAM" id="SSF51182">
    <property type="entry name" value="RmlC-like cupins"/>
    <property type="match status" value="1"/>
</dbReference>
<proteinExistence type="predicted"/>
<dbReference type="EMBL" id="QMQA01000220">
    <property type="protein sequence ID" value="RLE11778.1"/>
    <property type="molecule type" value="Genomic_DNA"/>
</dbReference>
<evidence type="ECO:0000313" key="4">
    <source>
        <dbReference type="Proteomes" id="UP000280417"/>
    </source>
</evidence>
<sequence>MPYKKLWEIPSYKVDPPNERTLRVIYSPQIDKGIKDVTVLMSILFSHGGRSGLHTHTVDEIMYIITGRGEGVEGDDIFEIEPGTIIYAPAGVKHECRNFSDETMQILCIYVPSLSNEVVGRIC</sequence>
<dbReference type="Pfam" id="PF07883">
    <property type="entry name" value="Cupin_2"/>
    <property type="match status" value="1"/>
</dbReference>
<dbReference type="InterPro" id="IPR013096">
    <property type="entry name" value="Cupin_2"/>
</dbReference>
<dbReference type="InterPro" id="IPR051610">
    <property type="entry name" value="GPI/OXD"/>
</dbReference>
<dbReference type="Proteomes" id="UP000280417">
    <property type="component" value="Unassembled WGS sequence"/>
</dbReference>
<dbReference type="PANTHER" id="PTHR35848:SF6">
    <property type="entry name" value="CUPIN TYPE-2 DOMAIN-CONTAINING PROTEIN"/>
    <property type="match status" value="1"/>
</dbReference>
<dbReference type="PANTHER" id="PTHR35848">
    <property type="entry name" value="OXALATE-BINDING PROTEIN"/>
    <property type="match status" value="1"/>
</dbReference>
<name>A0A662DA94_UNCAE</name>
<protein>
    <submittedName>
        <fullName evidence="3">Cupin domain-containing protein</fullName>
    </submittedName>
</protein>
<gene>
    <name evidence="3" type="ORF">DRJ04_07425</name>
</gene>